<dbReference type="AlphaFoldDB" id="A0A9Q1EUS8"/>
<dbReference type="Proteomes" id="UP001152622">
    <property type="component" value="Chromosome 12"/>
</dbReference>
<feature type="compositionally biased region" description="Pro residues" evidence="2">
    <location>
        <begin position="172"/>
        <end position="182"/>
    </location>
</feature>
<reference evidence="3" key="1">
    <citation type="journal article" date="2023" name="Science">
        <title>Genome structures resolve the early diversification of teleost fishes.</title>
        <authorList>
            <person name="Parey E."/>
            <person name="Louis A."/>
            <person name="Montfort J."/>
            <person name="Bouchez O."/>
            <person name="Roques C."/>
            <person name="Iampietro C."/>
            <person name="Lluch J."/>
            <person name="Castinel A."/>
            <person name="Donnadieu C."/>
            <person name="Desvignes T."/>
            <person name="Floi Bucao C."/>
            <person name="Jouanno E."/>
            <person name="Wen M."/>
            <person name="Mejri S."/>
            <person name="Dirks R."/>
            <person name="Jansen H."/>
            <person name="Henkel C."/>
            <person name="Chen W.J."/>
            <person name="Zahm M."/>
            <person name="Cabau C."/>
            <person name="Klopp C."/>
            <person name="Thompson A.W."/>
            <person name="Robinson-Rechavi M."/>
            <person name="Braasch I."/>
            <person name="Lecointre G."/>
            <person name="Bobe J."/>
            <person name="Postlethwait J.H."/>
            <person name="Berthelot C."/>
            <person name="Roest Crollius H."/>
            <person name="Guiguen Y."/>
        </authorList>
    </citation>
    <scope>NUCLEOTIDE SEQUENCE</scope>
    <source>
        <strain evidence="3">WJC10195</strain>
    </source>
</reference>
<feature type="region of interest" description="Disordered" evidence="2">
    <location>
        <begin position="118"/>
        <end position="147"/>
    </location>
</feature>
<gene>
    <name evidence="3" type="ORF">SKAU_G00296170</name>
</gene>
<dbReference type="EMBL" id="JAINUF010000012">
    <property type="protein sequence ID" value="KAJ8345424.1"/>
    <property type="molecule type" value="Genomic_DNA"/>
</dbReference>
<feature type="region of interest" description="Disordered" evidence="2">
    <location>
        <begin position="544"/>
        <end position="569"/>
    </location>
</feature>
<comment type="subcellular location">
    <subcellularLocation>
        <location evidence="1">Endoplasmic reticulum membrane</location>
    </subcellularLocation>
</comment>
<name>A0A9Q1EUS8_SYNKA</name>
<protein>
    <submittedName>
        <fullName evidence="3">Uncharacterized protein</fullName>
    </submittedName>
</protein>
<organism evidence="3 4">
    <name type="scientific">Synaphobranchus kaupii</name>
    <name type="common">Kaup's arrowtooth eel</name>
    <dbReference type="NCBI Taxonomy" id="118154"/>
    <lineage>
        <taxon>Eukaryota</taxon>
        <taxon>Metazoa</taxon>
        <taxon>Chordata</taxon>
        <taxon>Craniata</taxon>
        <taxon>Vertebrata</taxon>
        <taxon>Euteleostomi</taxon>
        <taxon>Actinopterygii</taxon>
        <taxon>Neopterygii</taxon>
        <taxon>Teleostei</taxon>
        <taxon>Anguilliformes</taxon>
        <taxon>Synaphobranchidae</taxon>
        <taxon>Synaphobranchus</taxon>
    </lineage>
</organism>
<evidence type="ECO:0000256" key="1">
    <source>
        <dbReference type="ARBA" id="ARBA00004586"/>
    </source>
</evidence>
<dbReference type="PANTHER" id="PTHR13466:SF2">
    <property type="entry name" value="TESTIS-EXPRESSED PROTEIN 2"/>
    <property type="match status" value="1"/>
</dbReference>
<feature type="compositionally biased region" description="Low complexity" evidence="2">
    <location>
        <begin position="183"/>
        <end position="205"/>
    </location>
</feature>
<dbReference type="GO" id="GO:0005789">
    <property type="term" value="C:endoplasmic reticulum membrane"/>
    <property type="evidence" value="ECO:0007669"/>
    <property type="project" value="UniProtKB-SubCell"/>
</dbReference>
<comment type="caution">
    <text evidence="3">The sequence shown here is derived from an EMBL/GenBank/DDBJ whole genome shotgun (WGS) entry which is preliminary data.</text>
</comment>
<feature type="compositionally biased region" description="Polar residues" evidence="2">
    <location>
        <begin position="272"/>
        <end position="284"/>
    </location>
</feature>
<accession>A0A9Q1EUS8</accession>
<evidence type="ECO:0000313" key="3">
    <source>
        <dbReference type="EMBL" id="KAJ8345424.1"/>
    </source>
</evidence>
<sequence>MASVLLKAPGSFLGKAKGVHSRGVKQWKPAVCEGRPQNSVQGRINADLAPVTARDGILWIELDRHEFSPGKGVTHHCNDQPCGNVWSHAHAVTRHAQAAGPALVVPGDHHHPLLCTGKEEEEEEEAVYELAAPPPSAPAAECDDQGVVTAEEASEDLFEAGGLNSAAEGPSSAPPPAPPPAPGSARSPTHSATSSPPTPSRSTAPPSKPFLSLVKSFSADVEPREGVAVPPTMRHRQLMKTLVKSLSSDSSRADPDPPNPSSSQRAPDDSSKTAPSSPLASSDSRPFFKVQEVEARIEDTRRRLSEAMYKFMGDEGGSRPKTLSSSASELTSLAGFNGHPESNNNNYCIKEEEGGDWEWESPPAKAWSPGAAWGSRSPSLGLDRYSMSALARQDDEEFVELYSDAVDGRRSLPPAPGPAHLRGRRRSEAWNVGHLDIKEPGIFKGWMNEIQSYDPETYHATQTHSVFVRLEGASLRLSKPNRNIARRAAFNEPKPDVTYISQKIYDLTDSNISLVPQNLARKRVWNKKYPICIELGKQEGFLSQTQTGKGGADDDEDSGGGGDGGDVWVERGGKEALRDARAGASFGPRGWHPVPVWKDGEGEGGMVPQDDRGVQTEIRGQEAPEPAWEQERIRSLPTAAATANQGGCPTAAAAAGAAWMSC</sequence>
<keyword evidence="4" id="KW-1185">Reference proteome</keyword>
<dbReference type="PANTHER" id="PTHR13466">
    <property type="entry name" value="TEX2 PROTEIN-RELATED"/>
    <property type="match status" value="1"/>
</dbReference>
<dbReference type="OrthoDB" id="26740at2759"/>
<proteinExistence type="predicted"/>
<evidence type="ECO:0000313" key="4">
    <source>
        <dbReference type="Proteomes" id="UP001152622"/>
    </source>
</evidence>
<feature type="region of interest" description="Disordered" evidence="2">
    <location>
        <begin position="162"/>
        <end position="291"/>
    </location>
</feature>
<evidence type="ECO:0000256" key="2">
    <source>
        <dbReference type="SAM" id="MobiDB-lite"/>
    </source>
</evidence>
<dbReference type="GO" id="GO:0008289">
    <property type="term" value="F:lipid binding"/>
    <property type="evidence" value="ECO:0007669"/>
    <property type="project" value="TreeGrafter"/>
</dbReference>